<gene>
    <name evidence="9" type="ORF">OF376_01845</name>
</gene>
<organism evidence="9 10">
    <name type="scientific">Ureaplasma miroungigenitalium</name>
    <dbReference type="NCBI Taxonomy" id="1042321"/>
    <lineage>
        <taxon>Bacteria</taxon>
        <taxon>Bacillati</taxon>
        <taxon>Mycoplasmatota</taxon>
        <taxon>Mycoplasmoidales</taxon>
        <taxon>Mycoplasmoidaceae</taxon>
        <taxon>Ureaplasma</taxon>
    </lineage>
</organism>
<keyword evidence="6 8" id="KW-1133">Transmembrane helix</keyword>
<dbReference type="PANTHER" id="PTHR30472:SF25">
    <property type="entry name" value="ABC TRANSPORTER PERMEASE PROTEIN MJ0876-RELATED"/>
    <property type="match status" value="1"/>
</dbReference>
<comment type="subcellular location">
    <subcellularLocation>
        <location evidence="1">Cell membrane</location>
        <topology evidence="1">Multi-pass membrane protein</topology>
    </subcellularLocation>
</comment>
<name>A0ABT3BMQ5_9BACT</name>
<dbReference type="Pfam" id="PF01032">
    <property type="entry name" value="FecCD"/>
    <property type="match status" value="1"/>
</dbReference>
<dbReference type="Gene3D" id="1.10.3470.10">
    <property type="entry name" value="ABC transporter involved in vitamin B12 uptake, BtuC"/>
    <property type="match status" value="1"/>
</dbReference>
<keyword evidence="5 8" id="KW-0812">Transmembrane</keyword>
<keyword evidence="3" id="KW-0813">Transport</keyword>
<comment type="caution">
    <text evidence="9">The sequence shown here is derived from an EMBL/GenBank/DDBJ whole genome shotgun (WGS) entry which is preliminary data.</text>
</comment>
<evidence type="ECO:0000313" key="9">
    <source>
        <dbReference type="EMBL" id="MCV3728506.1"/>
    </source>
</evidence>
<dbReference type="EMBL" id="JAOXHL010000001">
    <property type="protein sequence ID" value="MCV3728506.1"/>
    <property type="molecule type" value="Genomic_DNA"/>
</dbReference>
<sequence length="358" mass="39301">MNQRREIFTLAANNTSETSTFQYSLPKYDTFNKPKKVKYGKLQIIFITLSVLVGVLFLVINIFFDGKSLNNLNRLFSGNQYDIGLYAFTPISNFLVGFCIAAASIAITVTSRNVLSGPTTLGFTPMIILANTATHMITIKEQASTAILYSLGLAFCFILITTNFLLTKGNVQGASFRPILISFAIGATVSAINIVVISQIEDLRRDFDSYVGFKPYPISLTRFLTSNILMVVVTIILFLLSSKLTVIKKDFILAKSLGIHVNLIYWTVAFSLVIITVSAIVLIGIIALIGVVINVIISALFKRMNVPSAMLYAGLFGSAVLSFSGYIAEFFAGSREIIIAILAIPAFVYVLFRRKGLK</sequence>
<evidence type="ECO:0000256" key="5">
    <source>
        <dbReference type="ARBA" id="ARBA00022692"/>
    </source>
</evidence>
<comment type="similarity">
    <text evidence="2">Belongs to the binding-protein-dependent transport system permease family. FecCD subfamily.</text>
</comment>
<feature type="transmembrane region" description="Helical" evidence="8">
    <location>
        <begin position="178"/>
        <end position="200"/>
    </location>
</feature>
<dbReference type="PANTHER" id="PTHR30472">
    <property type="entry name" value="FERRIC ENTEROBACTIN TRANSPORT SYSTEM PERMEASE PROTEIN"/>
    <property type="match status" value="1"/>
</dbReference>
<evidence type="ECO:0000256" key="4">
    <source>
        <dbReference type="ARBA" id="ARBA00022475"/>
    </source>
</evidence>
<feature type="transmembrane region" description="Helical" evidence="8">
    <location>
        <begin position="274"/>
        <end position="297"/>
    </location>
</feature>
<evidence type="ECO:0000256" key="8">
    <source>
        <dbReference type="SAM" id="Phobius"/>
    </source>
</evidence>
<evidence type="ECO:0000256" key="2">
    <source>
        <dbReference type="ARBA" id="ARBA00007935"/>
    </source>
</evidence>
<keyword evidence="7 8" id="KW-0472">Membrane</keyword>
<feature type="transmembrane region" description="Helical" evidence="8">
    <location>
        <begin position="252"/>
        <end position="268"/>
    </location>
</feature>
<evidence type="ECO:0000256" key="7">
    <source>
        <dbReference type="ARBA" id="ARBA00023136"/>
    </source>
</evidence>
<dbReference type="RefSeq" id="WP_263821819.1">
    <property type="nucleotide sequence ID" value="NZ_JAOXHL010000001.1"/>
</dbReference>
<feature type="transmembrane region" description="Helical" evidence="8">
    <location>
        <begin position="42"/>
        <end position="64"/>
    </location>
</feature>
<dbReference type="Proteomes" id="UP001208245">
    <property type="component" value="Unassembled WGS sequence"/>
</dbReference>
<dbReference type="SUPFAM" id="SSF81345">
    <property type="entry name" value="ABC transporter involved in vitamin B12 uptake, BtuC"/>
    <property type="match status" value="1"/>
</dbReference>
<dbReference type="InterPro" id="IPR000522">
    <property type="entry name" value="ABC_transptr_permease_BtuC"/>
</dbReference>
<protein>
    <submittedName>
        <fullName evidence="9">Iron chelate uptake ABC transporter family permease subunit</fullName>
    </submittedName>
</protein>
<proteinExistence type="inferred from homology"/>
<reference evidence="9 10" key="1">
    <citation type="journal article" date="2020" name="Int. J. Syst. Evol. Microbiol.">
        <title>Ureaplasma miroungigenitalium sp. nov. isolated from northern elephant seals (Mirounga angustirostris) and Ureaplasma zalophigenitalium sp. nov. isolated from California sea lions (Zalophus californianus).</title>
        <authorList>
            <person name="Volokhov D.V."/>
            <person name="Gulland F.M."/>
            <person name="Gao Y."/>
            <person name="Chizhikov V.E."/>
        </authorList>
    </citation>
    <scope>NUCLEOTIDE SEQUENCE [LARGE SCALE GENOMIC DNA]</scope>
    <source>
        <strain evidence="9 10">ES3182-GEN</strain>
    </source>
</reference>
<feature type="transmembrane region" description="Helical" evidence="8">
    <location>
        <begin position="121"/>
        <end position="140"/>
    </location>
</feature>
<evidence type="ECO:0000256" key="3">
    <source>
        <dbReference type="ARBA" id="ARBA00022448"/>
    </source>
</evidence>
<evidence type="ECO:0000256" key="1">
    <source>
        <dbReference type="ARBA" id="ARBA00004651"/>
    </source>
</evidence>
<feature type="transmembrane region" description="Helical" evidence="8">
    <location>
        <begin position="84"/>
        <end position="109"/>
    </location>
</feature>
<accession>A0ABT3BMQ5</accession>
<keyword evidence="10" id="KW-1185">Reference proteome</keyword>
<feature type="transmembrane region" description="Helical" evidence="8">
    <location>
        <begin position="146"/>
        <end position="166"/>
    </location>
</feature>
<dbReference type="InterPro" id="IPR037294">
    <property type="entry name" value="ABC_BtuC-like"/>
</dbReference>
<feature type="transmembrane region" description="Helical" evidence="8">
    <location>
        <begin position="334"/>
        <end position="352"/>
    </location>
</feature>
<feature type="transmembrane region" description="Helical" evidence="8">
    <location>
        <begin position="309"/>
        <end position="328"/>
    </location>
</feature>
<evidence type="ECO:0000313" key="10">
    <source>
        <dbReference type="Proteomes" id="UP001208245"/>
    </source>
</evidence>
<feature type="transmembrane region" description="Helical" evidence="8">
    <location>
        <begin position="220"/>
        <end position="240"/>
    </location>
</feature>
<keyword evidence="4" id="KW-1003">Cell membrane</keyword>
<evidence type="ECO:0000256" key="6">
    <source>
        <dbReference type="ARBA" id="ARBA00022989"/>
    </source>
</evidence>